<sequence length="487" mass="52437">MAENCKDREFYDTARGSCRACANACSTCSNTITCDTCDKENCVCKANQVVKNCIECSSQICNKCKETFILSNNQCSVCPEGCNCNLFACISCKKNFFMENGSCKNCDASCNQCTGGGSRGCVICAQEYGVIDGSCQKCEVDMINSCQCGESLNCATCKTSDSSQCETCKKGSKLDTDGKCTVCDNNYYKSGDTCVLCDQHTSDEGCTCGGKIVPFCKTCVVTGQTCGVCQSNQLFIDNSCQQCPNSENINNLSVACPCSGAVHCGNCNVSVCGACLPGYYFNHNQICIQCNTQISPSGDCVSYATCQVANCLDCLGSDKFCRKCNQGFKLGFDGLCWKQCQVIATNGHYCDTVGNEIKSCDQAGNKSFGCICGLQIHCDQCTEDFSACATCLQGYKLNSSGSCSECIDGWLFRSGSLLCYQESLLDIFTAGVITGLIIGAFILIVTVVIVIIGFVRRSNEIKYSVYKIKAQQRAEELEKSIVENNDE</sequence>
<dbReference type="EMBL" id="AUWU02000006">
    <property type="protein sequence ID" value="KAH0572297.1"/>
    <property type="molecule type" value="Genomic_DNA"/>
</dbReference>
<dbReference type="AlphaFoldDB" id="V6LCG3"/>
<dbReference type="SUPFAM" id="SSF57184">
    <property type="entry name" value="Growth factor receptor domain"/>
    <property type="match status" value="2"/>
</dbReference>
<dbReference type="InterPro" id="IPR006212">
    <property type="entry name" value="Furin_repeat"/>
</dbReference>
<dbReference type="InterPro" id="IPR009030">
    <property type="entry name" value="Growth_fac_rcpt_cys_sf"/>
</dbReference>
<evidence type="ECO:0000259" key="2">
    <source>
        <dbReference type="PROSITE" id="PS00652"/>
    </source>
</evidence>
<dbReference type="SMART" id="SM00261">
    <property type="entry name" value="FU"/>
    <property type="match status" value="3"/>
</dbReference>
<keyword evidence="5" id="KW-1185">Reference proteome</keyword>
<name>V6LCG3_9EUKA</name>
<evidence type="ECO:0000313" key="5">
    <source>
        <dbReference type="Proteomes" id="UP000018208"/>
    </source>
</evidence>
<keyword evidence="1" id="KW-1133">Transmembrane helix</keyword>
<gene>
    <name evidence="3" type="ORF">SS50377_19076</name>
    <name evidence="4" type="ORF">SS50377_26507</name>
</gene>
<keyword evidence="1" id="KW-0472">Membrane</keyword>
<reference evidence="4" key="2">
    <citation type="submission" date="2020-12" db="EMBL/GenBank/DDBJ databases">
        <title>New Spironucleus salmonicida genome in near-complete chromosomes.</title>
        <authorList>
            <person name="Xu F."/>
            <person name="Kurt Z."/>
            <person name="Jimenez-Gonzalez A."/>
            <person name="Astvaldsson A."/>
            <person name="Andersson J.O."/>
            <person name="Svard S.G."/>
        </authorList>
    </citation>
    <scope>NUCLEOTIDE SEQUENCE</scope>
    <source>
        <strain evidence="4">ATCC 50377</strain>
    </source>
</reference>
<proteinExistence type="predicted"/>
<accession>V6LCG3</accession>
<organism evidence="3">
    <name type="scientific">Spironucleus salmonicida</name>
    <dbReference type="NCBI Taxonomy" id="348837"/>
    <lineage>
        <taxon>Eukaryota</taxon>
        <taxon>Metamonada</taxon>
        <taxon>Diplomonadida</taxon>
        <taxon>Hexamitidae</taxon>
        <taxon>Hexamitinae</taxon>
        <taxon>Spironucleus</taxon>
    </lineage>
</organism>
<dbReference type="OrthoDB" id="430044at2759"/>
<evidence type="ECO:0000256" key="1">
    <source>
        <dbReference type="SAM" id="Phobius"/>
    </source>
</evidence>
<dbReference type="PROSITE" id="PS00652">
    <property type="entry name" value="TNFR_NGFR_1"/>
    <property type="match status" value="1"/>
</dbReference>
<dbReference type="InterPro" id="IPR001368">
    <property type="entry name" value="TNFR/NGFR_Cys_rich_reg"/>
</dbReference>
<dbReference type="EMBL" id="KI546170">
    <property type="protein sequence ID" value="EST41361.1"/>
    <property type="molecule type" value="Genomic_DNA"/>
</dbReference>
<evidence type="ECO:0000313" key="4">
    <source>
        <dbReference type="EMBL" id="KAH0572297.1"/>
    </source>
</evidence>
<feature type="domain" description="TNFR-Cys" evidence="2">
    <location>
        <begin position="5"/>
        <end position="44"/>
    </location>
</feature>
<dbReference type="VEuPathDB" id="GiardiaDB:SS50377_26507"/>
<keyword evidence="1" id="KW-0812">Transmembrane</keyword>
<reference evidence="3 4" key="1">
    <citation type="journal article" date="2014" name="PLoS Genet.">
        <title>The Genome of Spironucleus salmonicida Highlights a Fish Pathogen Adapted to Fluctuating Environments.</title>
        <authorList>
            <person name="Xu F."/>
            <person name="Jerlstrom-Hultqvist J."/>
            <person name="Einarsson E."/>
            <person name="Astvaldsson A."/>
            <person name="Svard S.G."/>
            <person name="Andersson J.O."/>
        </authorList>
    </citation>
    <scope>NUCLEOTIDE SEQUENCE</scope>
    <source>
        <strain evidence="4">ATCC 50377</strain>
    </source>
</reference>
<protein>
    <submittedName>
        <fullName evidence="3">Cysteine-rich membrane protein 2</fullName>
    </submittedName>
</protein>
<feature type="transmembrane region" description="Helical" evidence="1">
    <location>
        <begin position="427"/>
        <end position="455"/>
    </location>
</feature>
<dbReference type="Proteomes" id="UP000018208">
    <property type="component" value="Unassembled WGS sequence"/>
</dbReference>
<evidence type="ECO:0000313" key="3">
    <source>
        <dbReference type="EMBL" id="EST41361.1"/>
    </source>
</evidence>